<reference evidence="1" key="1">
    <citation type="submission" date="2021-01" db="EMBL/GenBank/DDBJ databases">
        <authorList>
            <person name="Corre E."/>
            <person name="Pelletier E."/>
            <person name="Niang G."/>
            <person name="Scheremetjew M."/>
            <person name="Finn R."/>
            <person name="Kale V."/>
            <person name="Holt S."/>
            <person name="Cochrane G."/>
            <person name="Meng A."/>
            <person name="Brown T."/>
            <person name="Cohen L."/>
        </authorList>
    </citation>
    <scope>NUCLEOTIDE SEQUENCE</scope>
    <source>
        <strain evidence="1">NIES-381</strain>
    </source>
</reference>
<organism evidence="1">
    <name type="scientific">Eutreptiella gymnastica</name>
    <dbReference type="NCBI Taxonomy" id="73025"/>
    <lineage>
        <taxon>Eukaryota</taxon>
        <taxon>Discoba</taxon>
        <taxon>Euglenozoa</taxon>
        <taxon>Euglenida</taxon>
        <taxon>Spirocuta</taxon>
        <taxon>Euglenophyceae</taxon>
        <taxon>Eutreptiales</taxon>
        <taxon>Eutreptiaceae</taxon>
        <taxon>Eutreptiella</taxon>
    </lineage>
</organism>
<sequence length="473" mass="52288">MATTYHVSDFLEDRHPYNAKTDFRAQAECDRAKLFDGHGQPSLEHNIKALVDESISTDEKIKTLKYIIGHLTSADTKVQAIKYGLVMSLKWMLDQNMGSAVDVLGCMAFRSLAIIPAGVFSIYRHQGLPCIINVLAGRLDQPADRTMLQAREAAANAIQQLTVGWHAKWLLLGDEIPEGMVGLGVEANGTAEIDTEQSREDRKLMGRKVVETLTHLITSYNADNAISLLILRSALQSISNLSSESVGLDLCLICGVLREVDELLQKFANNPTLWIGQGNEQAVEIINLGVTVVWNVCMDPIGKRKEESLSSLPFSLGKLLLVALNYPLHHLKLKAAIAGAISTIYIYEDAKNTCLAPLLKHHEEAKIYGVDETMSYDISSVCVKLMHEGNRMLSMIHAGKIRDIRSLDTEEIVKENVLALVKNTVQAIRLISELPASRPHLVKLIGGDRDLCLQLYKTTPIEKEMTQACGIKL</sequence>
<evidence type="ECO:0008006" key="2">
    <source>
        <dbReference type="Google" id="ProtNLM"/>
    </source>
</evidence>
<dbReference type="SUPFAM" id="SSF48371">
    <property type="entry name" value="ARM repeat"/>
    <property type="match status" value="1"/>
</dbReference>
<proteinExistence type="predicted"/>
<dbReference type="InterPro" id="IPR016024">
    <property type="entry name" value="ARM-type_fold"/>
</dbReference>
<gene>
    <name evidence="1" type="ORF">EGYM00392_LOCUS23424</name>
</gene>
<accession>A0A7S1IHJ5</accession>
<evidence type="ECO:0000313" key="1">
    <source>
        <dbReference type="EMBL" id="CAD9012323.1"/>
    </source>
</evidence>
<dbReference type="AlphaFoldDB" id="A0A7S1IHJ5"/>
<protein>
    <recommendedName>
        <fullName evidence="2">Armadillo repeat-containing protein 8</fullName>
    </recommendedName>
</protein>
<dbReference type="EMBL" id="HBGA01063177">
    <property type="protein sequence ID" value="CAD9012323.1"/>
    <property type="molecule type" value="Transcribed_RNA"/>
</dbReference>
<name>A0A7S1IHJ5_9EUGL</name>